<protein>
    <submittedName>
        <fullName evidence="2">Uncharacterized protein</fullName>
    </submittedName>
</protein>
<evidence type="ECO:0000313" key="3">
    <source>
        <dbReference type="Proteomes" id="UP000053562"/>
    </source>
</evidence>
<evidence type="ECO:0000256" key="1">
    <source>
        <dbReference type="SAM" id="Coils"/>
    </source>
</evidence>
<keyword evidence="1" id="KW-0175">Coiled coil</keyword>
<name>A0A0J9S9M6_PLAVI</name>
<dbReference type="AlphaFoldDB" id="A0A0J9S9M6"/>
<feature type="coiled-coil region" evidence="1">
    <location>
        <begin position="62"/>
        <end position="117"/>
    </location>
</feature>
<dbReference type="OrthoDB" id="390662at2759"/>
<reference evidence="2 3" key="1">
    <citation type="submission" date="2011-08" db="EMBL/GenBank/DDBJ databases">
        <title>The Genome Sequence of Plasmodium vivax India VII.</title>
        <authorList>
            <consortium name="The Broad Institute Genome Sequencing Platform"/>
            <consortium name="The Broad Institute Genome Sequencing Center for Infectious Disease"/>
            <person name="Neafsey D."/>
            <person name="Carlton J."/>
            <person name="Barnwell J."/>
            <person name="Collins W."/>
            <person name="Escalante A."/>
            <person name="Mullikin J."/>
            <person name="Saul A."/>
            <person name="Guigo R."/>
            <person name="Camara F."/>
            <person name="Young S.K."/>
            <person name="Zeng Q."/>
            <person name="Gargeya S."/>
            <person name="Fitzgerald M."/>
            <person name="Haas B."/>
            <person name="Abouelleil A."/>
            <person name="Alvarado L."/>
            <person name="Arachchi H.M."/>
            <person name="Berlin A."/>
            <person name="Brown A."/>
            <person name="Chapman S.B."/>
            <person name="Chen Z."/>
            <person name="Dunbar C."/>
            <person name="Freedman E."/>
            <person name="Gearin G."/>
            <person name="Gellesch M."/>
            <person name="Goldberg J."/>
            <person name="Griggs A."/>
            <person name="Gujja S."/>
            <person name="Heiman D."/>
            <person name="Howarth C."/>
            <person name="Larson L."/>
            <person name="Lui A."/>
            <person name="MacDonald P.J.P."/>
            <person name="Montmayeur A."/>
            <person name="Murphy C."/>
            <person name="Neiman D."/>
            <person name="Pearson M."/>
            <person name="Priest M."/>
            <person name="Roberts A."/>
            <person name="Saif S."/>
            <person name="Shea T."/>
            <person name="Shenoy N."/>
            <person name="Sisk P."/>
            <person name="Stolte C."/>
            <person name="Sykes S."/>
            <person name="Wortman J."/>
            <person name="Nusbaum C."/>
            <person name="Birren B."/>
        </authorList>
    </citation>
    <scope>NUCLEOTIDE SEQUENCE [LARGE SCALE GENOMIC DNA]</scope>
    <source>
        <strain evidence="2 3">India VII</strain>
    </source>
</reference>
<dbReference type="Proteomes" id="UP000053562">
    <property type="component" value="Unassembled WGS sequence"/>
</dbReference>
<dbReference type="EMBL" id="KQ234337">
    <property type="protein sequence ID" value="KMZ79391.1"/>
    <property type="molecule type" value="Genomic_DNA"/>
</dbReference>
<organism evidence="2 3">
    <name type="scientific">Plasmodium vivax India VII</name>
    <dbReference type="NCBI Taxonomy" id="1077284"/>
    <lineage>
        <taxon>Eukaryota</taxon>
        <taxon>Sar</taxon>
        <taxon>Alveolata</taxon>
        <taxon>Apicomplexa</taxon>
        <taxon>Aconoidasida</taxon>
        <taxon>Haemosporida</taxon>
        <taxon>Plasmodiidae</taxon>
        <taxon>Plasmodium</taxon>
        <taxon>Plasmodium (Plasmodium)</taxon>
    </lineage>
</organism>
<gene>
    <name evidence="2" type="ORF">PVIIG_04067</name>
</gene>
<sequence>MCASPGRRLHSNCKMSFEKKVTFFKNELRRRDEEDQARFKKAVKFQNNFCAMQDEFVKRKEVYKLREEIKNYKQKMAELQKENGCLKREVQLCHAEVKNLKEEIRVKDKRIIRLMAENDVADKLYREMYLTAHLQR</sequence>
<accession>A0A0J9S9M6</accession>
<proteinExistence type="predicted"/>
<evidence type="ECO:0000313" key="2">
    <source>
        <dbReference type="EMBL" id="KMZ79391.1"/>
    </source>
</evidence>